<feature type="compositionally biased region" description="Basic and acidic residues" evidence="1">
    <location>
        <begin position="131"/>
        <end position="145"/>
    </location>
</feature>
<keyword evidence="4" id="KW-1185">Reference proteome</keyword>
<keyword evidence="2" id="KW-0732">Signal</keyword>
<reference evidence="3" key="2">
    <citation type="submission" date="2022-08" db="UniProtKB">
        <authorList>
            <consortium name="EnsemblMetazoa"/>
        </authorList>
    </citation>
    <scope>IDENTIFICATION</scope>
    <source>
        <strain evidence="3">STECLA/ALBI9_A</strain>
    </source>
</reference>
<feature type="compositionally biased region" description="Low complexity" evidence="1">
    <location>
        <begin position="146"/>
        <end position="167"/>
    </location>
</feature>
<reference evidence="3 4" key="1">
    <citation type="journal article" date="2017" name="G3 (Bethesda)">
        <title>The Physical Genome Mapping of Anopheles albimanus Corrected Scaffold Misassemblies and Identified Interarm Rearrangements in Genus Anopheles.</title>
        <authorList>
            <person name="Artemov G.N."/>
            <person name="Peery A.N."/>
            <person name="Jiang X."/>
            <person name="Tu Z."/>
            <person name="Stegniy V.N."/>
            <person name="Sharakhova M.V."/>
            <person name="Sharakhov I.V."/>
        </authorList>
    </citation>
    <scope>NUCLEOTIDE SEQUENCE [LARGE SCALE GENOMIC DNA]</scope>
    <source>
        <strain evidence="3 4">ALBI9_A</strain>
    </source>
</reference>
<feature type="compositionally biased region" description="Acidic residues" evidence="1">
    <location>
        <begin position="86"/>
        <end position="123"/>
    </location>
</feature>
<proteinExistence type="predicted"/>
<feature type="region of interest" description="Disordered" evidence="1">
    <location>
        <begin position="54"/>
        <end position="269"/>
    </location>
</feature>
<evidence type="ECO:0000313" key="3">
    <source>
        <dbReference type="EnsemblMetazoa" id="AALB016370-PA"/>
    </source>
</evidence>
<feature type="compositionally biased region" description="Low complexity" evidence="1">
    <location>
        <begin position="336"/>
        <end position="345"/>
    </location>
</feature>
<evidence type="ECO:0000256" key="1">
    <source>
        <dbReference type="SAM" id="MobiDB-lite"/>
    </source>
</evidence>
<dbReference type="Proteomes" id="UP000069272">
    <property type="component" value="Chromosome 2L"/>
</dbReference>
<protein>
    <submittedName>
        <fullName evidence="3">Uncharacterized protein</fullName>
    </submittedName>
</protein>
<organism evidence="3 4">
    <name type="scientific">Anopheles albimanus</name>
    <name type="common">New world malaria mosquito</name>
    <dbReference type="NCBI Taxonomy" id="7167"/>
    <lineage>
        <taxon>Eukaryota</taxon>
        <taxon>Metazoa</taxon>
        <taxon>Ecdysozoa</taxon>
        <taxon>Arthropoda</taxon>
        <taxon>Hexapoda</taxon>
        <taxon>Insecta</taxon>
        <taxon>Pterygota</taxon>
        <taxon>Neoptera</taxon>
        <taxon>Endopterygota</taxon>
        <taxon>Diptera</taxon>
        <taxon>Nematocera</taxon>
        <taxon>Culicoidea</taxon>
        <taxon>Culicidae</taxon>
        <taxon>Anophelinae</taxon>
        <taxon>Anopheles</taxon>
    </lineage>
</organism>
<feature type="signal peptide" evidence="2">
    <location>
        <begin position="1"/>
        <end position="19"/>
    </location>
</feature>
<evidence type="ECO:0000313" key="4">
    <source>
        <dbReference type="Proteomes" id="UP000069272"/>
    </source>
</evidence>
<evidence type="ECO:0000256" key="2">
    <source>
        <dbReference type="SAM" id="SignalP"/>
    </source>
</evidence>
<accession>A0A8W7K8M2</accession>
<name>A0A8W7K8M2_ANOAL</name>
<sequence>MQCRFVELLPLFLLSLTLGGVPSVRSAPQPIDFLLGDEELQAVVKPIPAETTTAVPAEVQQQQQQQEEQKNNDEDEQYDEQATVDPVDDEQQTEDPYEDDYTTEEEQEKEIPVTEEPEVDEEPTTASATDVPKDSSVKNVTEKVKPTSSPPSTTALPVTSTVLPPTAADGTEEDESNSSEEQLTVNPIVAQEPDDHDSAELAQDVNDFIQDLAIEARAQSKEGPKAVNPPAPKSRVPVEPYPRELVPTMPGSTAYVPKSLESSEDSNEQEQVKMNPIIEQVTTGPVLTEQQYRTLVDKLNWYDQRRFTGFNQWPTNSFPQRSAELQRDERQRHYQSHGSDSFHGHSGFHRGVWH</sequence>
<feature type="chain" id="PRO_5036482851" evidence="2">
    <location>
        <begin position="20"/>
        <end position="354"/>
    </location>
</feature>
<feature type="region of interest" description="Disordered" evidence="1">
    <location>
        <begin position="313"/>
        <end position="346"/>
    </location>
</feature>
<dbReference type="RefSeq" id="XP_035776771.1">
    <property type="nucleotide sequence ID" value="XM_035920878.1"/>
</dbReference>
<dbReference type="KEGG" id="aali:118458423"/>
<dbReference type="OrthoDB" id="7743478at2759"/>
<dbReference type="GeneID" id="118458423"/>
<dbReference type="EnsemblMetazoa" id="AALB016370-RA">
    <property type="protein sequence ID" value="AALB016370-PA"/>
    <property type="gene ID" value="AALB016370"/>
</dbReference>
<dbReference type="AlphaFoldDB" id="A0A8W7K8M2"/>